<keyword evidence="3" id="KW-1185">Reference proteome</keyword>
<dbReference type="Proteomes" id="UP001596390">
    <property type="component" value="Unassembled WGS sequence"/>
</dbReference>
<evidence type="ECO:0000313" key="3">
    <source>
        <dbReference type="Proteomes" id="UP001596390"/>
    </source>
</evidence>
<feature type="transmembrane region" description="Helical" evidence="1">
    <location>
        <begin position="12"/>
        <end position="32"/>
    </location>
</feature>
<dbReference type="EMBL" id="JBHSZZ010000019">
    <property type="protein sequence ID" value="MFC7186223.1"/>
    <property type="molecule type" value="Genomic_DNA"/>
</dbReference>
<keyword evidence="1" id="KW-1133">Transmembrane helix</keyword>
<dbReference type="AlphaFoldDB" id="A0ABD5YAH6"/>
<accession>A0ABD5YAH6</accession>
<evidence type="ECO:0008006" key="4">
    <source>
        <dbReference type="Google" id="ProtNLM"/>
    </source>
</evidence>
<keyword evidence="1" id="KW-0472">Membrane</keyword>
<name>A0ABD5YAH6_9EURY</name>
<protein>
    <recommendedName>
        <fullName evidence="4">NADH-quinone oxidoreductase subunit J</fullName>
    </recommendedName>
</protein>
<proteinExistence type="predicted"/>
<keyword evidence="1" id="KW-0812">Transmembrane</keyword>
<gene>
    <name evidence="2" type="ORF">ACFQMK_04810</name>
</gene>
<sequence length="120" mass="12270">MNDDDSDRGGRIVPAVVVGLLFGTMALTTLSADFAPEGAGFPADASVVHNIGYALFNLGAYDVATIPSEGFLAAFLIAAVALDVAVDGAVYLAKREEDGSIISAMGTAFTDGGREGGERR</sequence>
<organism evidence="2 3">
    <name type="scientific">Halorubrum yunnanense</name>
    <dbReference type="NCBI Taxonomy" id="1526162"/>
    <lineage>
        <taxon>Archaea</taxon>
        <taxon>Methanobacteriati</taxon>
        <taxon>Methanobacteriota</taxon>
        <taxon>Stenosarchaea group</taxon>
        <taxon>Halobacteria</taxon>
        <taxon>Halobacteriales</taxon>
        <taxon>Haloferacaceae</taxon>
        <taxon>Halorubrum</taxon>
    </lineage>
</organism>
<dbReference type="RefSeq" id="WP_267663188.1">
    <property type="nucleotide sequence ID" value="NZ_JAODIX010000019.1"/>
</dbReference>
<evidence type="ECO:0000256" key="1">
    <source>
        <dbReference type="SAM" id="Phobius"/>
    </source>
</evidence>
<feature type="transmembrane region" description="Helical" evidence="1">
    <location>
        <begin position="71"/>
        <end position="93"/>
    </location>
</feature>
<evidence type="ECO:0000313" key="2">
    <source>
        <dbReference type="EMBL" id="MFC7186223.1"/>
    </source>
</evidence>
<comment type="caution">
    <text evidence="2">The sequence shown here is derived from an EMBL/GenBank/DDBJ whole genome shotgun (WGS) entry which is preliminary data.</text>
</comment>
<reference evidence="2 3" key="1">
    <citation type="journal article" date="2019" name="Int. J. Syst. Evol. Microbiol.">
        <title>The Global Catalogue of Microorganisms (GCM) 10K type strain sequencing project: providing services to taxonomists for standard genome sequencing and annotation.</title>
        <authorList>
            <consortium name="The Broad Institute Genomics Platform"/>
            <consortium name="The Broad Institute Genome Sequencing Center for Infectious Disease"/>
            <person name="Wu L."/>
            <person name="Ma J."/>
        </authorList>
    </citation>
    <scope>NUCLEOTIDE SEQUENCE [LARGE SCALE GENOMIC DNA]</scope>
    <source>
        <strain evidence="2 3">Q85</strain>
    </source>
</reference>